<dbReference type="InterPro" id="IPR004919">
    <property type="entry name" value="GmrSD_N"/>
</dbReference>
<dbReference type="PANTHER" id="PTHR37292:SF2">
    <property type="entry name" value="DUF262 DOMAIN-CONTAINING PROTEIN"/>
    <property type="match status" value="1"/>
</dbReference>
<accession>A0A3E3ECX5</accession>
<dbReference type="EMBL" id="QUSL01000016">
    <property type="protein sequence ID" value="RGD84428.1"/>
    <property type="molecule type" value="Genomic_DNA"/>
</dbReference>
<name>A0A3E3ECX5_9FIRM</name>
<dbReference type="Pfam" id="PF03235">
    <property type="entry name" value="GmrSD_N"/>
    <property type="match status" value="1"/>
</dbReference>
<sequence length="613" mass="72461">MKSECKSELWTLKNVYNALTSKDTDSKKKIVIPMFQRGLRWEKSKENAFIDSLKKNYPIGSLLFYRTVEGEIEYYTLIDGLQRGNTIKKFMQNPTYFFETKDIPNDLIVSIYELTGLTANEKMHLDKIKNIIKSYINETDDLDWYDLFEKLCDEQYPGLKSKTTKMKELLRPFLKEYTSSLEQLEGVLIPVIIYTGDESTLHEIFERINSKGVALTQYEIYAASWPSEKMYVKNDGIVEYVMKKYDALNDTDYEIQNYDRETLRKEKMCTAFEYVFGLSKFLYNNYPILKFGGNTGDDEINHMAFELLNACFYNSHKEIKNVYKIILMFKDDIQLLESCLLSSIDFVNDCIANITKFKGNSRNDKEKRFHSQWQIMSYIAFVFRSKYDLNTLHVKDDWKIKRNKLKETIWKYYVYDIVDEYWHEGGTGKIHSANKDERYLNDISKEAFEAILENYYVKSSDGKQKKSVSNPSAEDYVILNTIYKSIFTAEDQLINKFDVEHICTKEIMKRLIKETGGDGLPISCISNLCYLPEYENRSKGKNTLYQDEGYLSKSNYNLSEIEEKFSFTKEEDLEWLNFEYKESDFNALKEFYIEFLKNRYNLMKEKFLKSLGF</sequence>
<evidence type="ECO:0000313" key="2">
    <source>
        <dbReference type="EMBL" id="RGD84428.1"/>
    </source>
</evidence>
<dbReference type="AlphaFoldDB" id="A0A3E3ECX5"/>
<feature type="domain" description="GmrSD restriction endonucleases N-terminal" evidence="1">
    <location>
        <begin position="27"/>
        <end position="223"/>
    </location>
</feature>
<evidence type="ECO:0000313" key="3">
    <source>
        <dbReference type="Proteomes" id="UP000261032"/>
    </source>
</evidence>
<gene>
    <name evidence="2" type="ORF">DXB93_10720</name>
</gene>
<comment type="caution">
    <text evidence="2">The sequence shown here is derived from an EMBL/GenBank/DDBJ whole genome shotgun (WGS) entry which is preliminary data.</text>
</comment>
<proteinExistence type="predicted"/>
<dbReference type="RefSeq" id="WP_117581656.1">
    <property type="nucleotide sequence ID" value="NZ_QUSL01000016.1"/>
</dbReference>
<protein>
    <submittedName>
        <fullName evidence="2">DUF262 domain-containing protein</fullName>
    </submittedName>
</protein>
<organism evidence="2 3">
    <name type="scientific">Thomasclavelia ramosa</name>
    <dbReference type="NCBI Taxonomy" id="1547"/>
    <lineage>
        <taxon>Bacteria</taxon>
        <taxon>Bacillati</taxon>
        <taxon>Bacillota</taxon>
        <taxon>Erysipelotrichia</taxon>
        <taxon>Erysipelotrichales</taxon>
        <taxon>Coprobacillaceae</taxon>
        <taxon>Thomasclavelia</taxon>
    </lineage>
</organism>
<dbReference type="Proteomes" id="UP000261032">
    <property type="component" value="Unassembled WGS sequence"/>
</dbReference>
<reference evidence="2 3" key="1">
    <citation type="submission" date="2018-08" db="EMBL/GenBank/DDBJ databases">
        <title>A genome reference for cultivated species of the human gut microbiota.</title>
        <authorList>
            <person name="Zou Y."/>
            <person name="Xue W."/>
            <person name="Luo G."/>
        </authorList>
    </citation>
    <scope>NUCLEOTIDE SEQUENCE [LARGE SCALE GENOMIC DNA]</scope>
    <source>
        <strain evidence="2 3">OM06-4</strain>
    </source>
</reference>
<dbReference type="PANTHER" id="PTHR37292">
    <property type="entry name" value="VNG6097C"/>
    <property type="match status" value="1"/>
</dbReference>
<evidence type="ECO:0000259" key="1">
    <source>
        <dbReference type="Pfam" id="PF03235"/>
    </source>
</evidence>